<feature type="transmembrane region" description="Helical" evidence="16">
    <location>
        <begin position="110"/>
        <end position="131"/>
    </location>
</feature>
<keyword evidence="11" id="KW-0479">Metal-binding</keyword>
<evidence type="ECO:0000313" key="18">
    <source>
        <dbReference type="Proteomes" id="UP000094501"/>
    </source>
</evidence>
<evidence type="ECO:0000256" key="9">
    <source>
        <dbReference type="ARBA" id="ARBA00022617"/>
    </source>
</evidence>
<dbReference type="CDD" id="cd03495">
    <property type="entry name" value="SQR_TypeC_SdhD_like"/>
    <property type="match status" value="1"/>
</dbReference>
<gene>
    <name evidence="17" type="ORF">AUC68_15000</name>
</gene>
<keyword evidence="7" id="KW-0813">Transport</keyword>
<evidence type="ECO:0000256" key="1">
    <source>
        <dbReference type="ARBA" id="ARBA00001971"/>
    </source>
</evidence>
<dbReference type="Pfam" id="PF01127">
    <property type="entry name" value="Sdh_cyt"/>
    <property type="match status" value="1"/>
</dbReference>
<dbReference type="GO" id="GO:0006099">
    <property type="term" value="P:tricarboxylic acid cycle"/>
    <property type="evidence" value="ECO:0007669"/>
    <property type="project" value="UniProtKB-UniPathway"/>
</dbReference>
<evidence type="ECO:0000256" key="8">
    <source>
        <dbReference type="ARBA" id="ARBA00022532"/>
    </source>
</evidence>
<proteinExistence type="predicted"/>
<dbReference type="GO" id="GO:0016020">
    <property type="term" value="C:membrane"/>
    <property type="evidence" value="ECO:0007669"/>
    <property type="project" value="UniProtKB-SubCell"/>
</dbReference>
<dbReference type="AlphaFoldDB" id="A0A1E3W491"/>
<dbReference type="SUPFAM" id="SSF81343">
    <property type="entry name" value="Fumarate reductase respiratory complex transmembrane subunits"/>
    <property type="match status" value="1"/>
</dbReference>
<reference evidence="17 18" key="1">
    <citation type="journal article" date="2016" name="Environ. Microbiol.">
        <title>New Methyloceanibacter diversity from North Sea sediments includes methanotroph containing solely the soluble methane monooxygenase.</title>
        <authorList>
            <person name="Vekeman B."/>
            <person name="Kerckhof F.M."/>
            <person name="Cremers G."/>
            <person name="de Vos P."/>
            <person name="Vandamme P."/>
            <person name="Boon N."/>
            <person name="Op den Camp H.J."/>
            <person name="Heylen K."/>
        </authorList>
    </citation>
    <scope>NUCLEOTIDE SEQUENCE [LARGE SCALE GENOMIC DNA]</scope>
    <source>
        <strain evidence="17 18">R-67174</strain>
    </source>
</reference>
<organism evidence="17 18">
    <name type="scientific">Methyloceanibacter methanicus</name>
    <dbReference type="NCBI Taxonomy" id="1774968"/>
    <lineage>
        <taxon>Bacteria</taxon>
        <taxon>Pseudomonadati</taxon>
        <taxon>Pseudomonadota</taxon>
        <taxon>Alphaproteobacteria</taxon>
        <taxon>Hyphomicrobiales</taxon>
        <taxon>Hyphomicrobiaceae</taxon>
        <taxon>Methyloceanibacter</taxon>
    </lineage>
</organism>
<evidence type="ECO:0000256" key="3">
    <source>
        <dbReference type="ARBA" id="ARBA00004141"/>
    </source>
</evidence>
<evidence type="ECO:0000256" key="14">
    <source>
        <dbReference type="ARBA" id="ARBA00023004"/>
    </source>
</evidence>
<evidence type="ECO:0000256" key="5">
    <source>
        <dbReference type="ARBA" id="ARBA00011558"/>
    </source>
</evidence>
<keyword evidence="15 16" id="KW-0472">Membrane</keyword>
<comment type="caution">
    <text evidence="17">The sequence shown here is derived from an EMBL/GenBank/DDBJ whole genome shotgun (WGS) entry which is preliminary data.</text>
</comment>
<comment type="function">
    <text evidence="2">Membrane-anchoring subunit of succinate dehydrogenase (SDH).</text>
</comment>
<dbReference type="NCBIfam" id="TIGR02968">
    <property type="entry name" value="succ_dehyd_anc"/>
    <property type="match status" value="1"/>
</dbReference>
<evidence type="ECO:0000256" key="7">
    <source>
        <dbReference type="ARBA" id="ARBA00022448"/>
    </source>
</evidence>
<keyword evidence="12" id="KW-0249">Electron transport</keyword>
<dbReference type="EMBL" id="LPWG01000005">
    <property type="protein sequence ID" value="ODS00628.1"/>
    <property type="molecule type" value="Genomic_DNA"/>
</dbReference>
<dbReference type="Proteomes" id="UP000094501">
    <property type="component" value="Unassembled WGS sequence"/>
</dbReference>
<keyword evidence="14" id="KW-0408">Iron</keyword>
<comment type="subcellular location">
    <subcellularLocation>
        <location evidence="3">Membrane</location>
        <topology evidence="3">Multi-pass membrane protein</topology>
    </subcellularLocation>
</comment>
<dbReference type="GO" id="GO:0046872">
    <property type="term" value="F:metal ion binding"/>
    <property type="evidence" value="ECO:0007669"/>
    <property type="project" value="UniProtKB-KW"/>
</dbReference>
<comment type="cofactor">
    <cofactor evidence="1">
        <name>heme</name>
        <dbReference type="ChEBI" id="CHEBI:30413"/>
    </cofactor>
</comment>
<evidence type="ECO:0000256" key="15">
    <source>
        <dbReference type="ARBA" id="ARBA00023136"/>
    </source>
</evidence>
<evidence type="ECO:0000256" key="6">
    <source>
        <dbReference type="ARBA" id="ARBA00019425"/>
    </source>
</evidence>
<evidence type="ECO:0000256" key="16">
    <source>
        <dbReference type="SAM" id="Phobius"/>
    </source>
</evidence>
<dbReference type="InterPro" id="IPR014312">
    <property type="entry name" value="Succ_DH_anchor"/>
</dbReference>
<dbReference type="STRING" id="1774968.AUC68_15000"/>
<evidence type="ECO:0000256" key="12">
    <source>
        <dbReference type="ARBA" id="ARBA00022982"/>
    </source>
</evidence>
<dbReference type="InterPro" id="IPR034804">
    <property type="entry name" value="SQR/QFR_C/D"/>
</dbReference>
<dbReference type="UniPathway" id="UPA00223"/>
<sequence>MDYRLLRDGRALVVATPLKRVRGLGAAHHGTETFWRQRLTAVANVPLVIFLIWFVVRNAGASYNDVKACLASPVVAVLMLALIWSGAIHMRIGLREIIEDYLHNKLCKTASLMLATFFAALVGIASTLAIVKISFGG</sequence>
<evidence type="ECO:0000256" key="2">
    <source>
        <dbReference type="ARBA" id="ARBA00004050"/>
    </source>
</evidence>
<dbReference type="InterPro" id="IPR000701">
    <property type="entry name" value="SuccDH_FuR_B_TM-su"/>
</dbReference>
<keyword evidence="10 16" id="KW-0812">Transmembrane</keyword>
<keyword evidence="9" id="KW-0349">Heme</keyword>
<keyword evidence="18" id="KW-1185">Reference proteome</keyword>
<comment type="subunit">
    <text evidence="5">Part of an enzyme complex containing four subunits: a flavoprotein, an iron-sulfur protein, plus two membrane-anchoring proteins, SdhC and SdhD.</text>
</comment>
<dbReference type="GO" id="GO:0020037">
    <property type="term" value="F:heme binding"/>
    <property type="evidence" value="ECO:0007669"/>
    <property type="project" value="InterPro"/>
</dbReference>
<protein>
    <recommendedName>
        <fullName evidence="6">Succinate dehydrogenase hydrophobic membrane anchor subunit</fullName>
    </recommendedName>
</protein>
<accession>A0A1E3W491</accession>
<dbReference type="OrthoDB" id="9809280at2"/>
<keyword evidence="13 16" id="KW-1133">Transmembrane helix</keyword>
<evidence type="ECO:0000256" key="11">
    <source>
        <dbReference type="ARBA" id="ARBA00022723"/>
    </source>
</evidence>
<name>A0A1E3W491_9HYPH</name>
<evidence type="ECO:0000313" key="17">
    <source>
        <dbReference type="EMBL" id="ODS00628.1"/>
    </source>
</evidence>
<dbReference type="Gene3D" id="1.20.1300.10">
    <property type="entry name" value="Fumarate reductase/succinate dehydrogenase, transmembrane subunit"/>
    <property type="match status" value="1"/>
</dbReference>
<feature type="transmembrane region" description="Helical" evidence="16">
    <location>
        <begin position="68"/>
        <end position="90"/>
    </location>
</feature>
<evidence type="ECO:0000256" key="10">
    <source>
        <dbReference type="ARBA" id="ARBA00022692"/>
    </source>
</evidence>
<evidence type="ECO:0000256" key="13">
    <source>
        <dbReference type="ARBA" id="ARBA00022989"/>
    </source>
</evidence>
<evidence type="ECO:0000256" key="4">
    <source>
        <dbReference type="ARBA" id="ARBA00005163"/>
    </source>
</evidence>
<feature type="transmembrane region" description="Helical" evidence="16">
    <location>
        <begin position="39"/>
        <end position="56"/>
    </location>
</feature>
<comment type="pathway">
    <text evidence="4">Carbohydrate metabolism; tricarboxylic acid cycle.</text>
</comment>
<keyword evidence="8" id="KW-0816">Tricarboxylic acid cycle</keyword>